<dbReference type="AlphaFoldDB" id="A0A3R6A601"/>
<evidence type="ECO:0000313" key="2">
    <source>
        <dbReference type="EMBL" id="RHA69817.1"/>
    </source>
</evidence>
<dbReference type="Proteomes" id="UP000284465">
    <property type="component" value="Unassembled WGS sequence"/>
</dbReference>
<evidence type="ECO:0000313" key="3">
    <source>
        <dbReference type="Proteomes" id="UP000284465"/>
    </source>
</evidence>
<proteinExistence type="predicted"/>
<protein>
    <submittedName>
        <fullName evidence="2">ImmA/IrrE family metallo-endopeptidase</fullName>
    </submittedName>
</protein>
<reference evidence="2 3" key="1">
    <citation type="submission" date="2018-08" db="EMBL/GenBank/DDBJ databases">
        <title>A genome reference for cultivated species of the human gut microbiota.</title>
        <authorList>
            <person name="Zou Y."/>
            <person name="Xue W."/>
            <person name="Luo G."/>
        </authorList>
    </citation>
    <scope>NUCLEOTIDE SEQUENCE [LARGE SCALE GENOMIC DNA]</scope>
    <source>
        <strain evidence="2 3">AM43-11</strain>
    </source>
</reference>
<name>A0A3R6A601_9FIRM</name>
<comment type="caution">
    <text evidence="2">The sequence shown here is derived from an EMBL/GenBank/DDBJ whole genome shotgun (WGS) entry which is preliminary data.</text>
</comment>
<organism evidence="2 3">
    <name type="scientific">Roseburia intestinalis</name>
    <dbReference type="NCBI Taxonomy" id="166486"/>
    <lineage>
        <taxon>Bacteria</taxon>
        <taxon>Bacillati</taxon>
        <taxon>Bacillota</taxon>
        <taxon>Clostridia</taxon>
        <taxon>Lachnospirales</taxon>
        <taxon>Lachnospiraceae</taxon>
        <taxon>Roseburia</taxon>
    </lineage>
</organism>
<accession>A0A3R6A601</accession>
<gene>
    <name evidence="2" type="ORF">DW927_03130</name>
</gene>
<dbReference type="Pfam" id="PF06114">
    <property type="entry name" value="Peptidase_M78"/>
    <property type="match status" value="1"/>
</dbReference>
<sequence length="151" mass="17192">MTYEELLIEADNNNLTVKEKPLPVSKGRIKGNRIAIRKDMTETEKACVLAEELGHHYTAVGDIIDQSTVENRKQEMRGRIVAYNKLVGLRGIIDAYLHHCQSLSETAEYLGVTEEFLNDSLTYYTNKYGVCTQVDNYVIFFQPNIGVMELI</sequence>
<dbReference type="RefSeq" id="WP_118590323.1">
    <property type="nucleotide sequence ID" value="NZ_QSFP01000002.1"/>
</dbReference>
<feature type="domain" description="IrrE N-terminal-like" evidence="1">
    <location>
        <begin position="16"/>
        <end position="119"/>
    </location>
</feature>
<dbReference type="InterPro" id="IPR010359">
    <property type="entry name" value="IrrE_HExxH"/>
</dbReference>
<dbReference type="EMBL" id="QSFP01000002">
    <property type="protein sequence ID" value="RHA69817.1"/>
    <property type="molecule type" value="Genomic_DNA"/>
</dbReference>
<evidence type="ECO:0000259" key="1">
    <source>
        <dbReference type="Pfam" id="PF06114"/>
    </source>
</evidence>